<dbReference type="NCBIfam" id="TIGR00184">
    <property type="entry name" value="purA"/>
    <property type="match status" value="1"/>
</dbReference>
<comment type="cofactor">
    <cofactor evidence="8">
        <name>Mg(2+)</name>
        <dbReference type="ChEBI" id="CHEBI:18420"/>
    </cofactor>
    <text evidence="8">Binds 1 Mg(2+) ion per subunit.</text>
</comment>
<dbReference type="CDD" id="cd03108">
    <property type="entry name" value="AdSS"/>
    <property type="match status" value="1"/>
</dbReference>
<evidence type="ECO:0000256" key="3">
    <source>
        <dbReference type="ARBA" id="ARBA00022723"/>
    </source>
</evidence>
<feature type="binding site" description="in other chain" evidence="8">
    <location>
        <position position="224"/>
    </location>
    <ligand>
        <name>IMP</name>
        <dbReference type="ChEBI" id="CHEBI:58053"/>
        <note>ligand shared between dimeric partners</note>
    </ligand>
</feature>
<dbReference type="GO" id="GO:0000287">
    <property type="term" value="F:magnesium ion binding"/>
    <property type="evidence" value="ECO:0007669"/>
    <property type="project" value="UniProtKB-UniRule"/>
</dbReference>
<dbReference type="AlphaFoldDB" id="A0A933LQ71"/>
<feature type="active site" evidence="9">
    <location>
        <position position="140"/>
    </location>
</feature>
<reference evidence="11" key="1">
    <citation type="submission" date="2020-07" db="EMBL/GenBank/DDBJ databases">
        <title>Huge and variable diversity of episymbiotic CPR bacteria and DPANN archaea in groundwater ecosystems.</title>
        <authorList>
            <person name="He C.Y."/>
            <person name="Keren R."/>
            <person name="Whittaker M."/>
            <person name="Farag I.F."/>
            <person name="Doudna J."/>
            <person name="Cate J.H.D."/>
            <person name="Banfield J.F."/>
        </authorList>
    </citation>
    <scope>NUCLEOTIDE SEQUENCE</scope>
    <source>
        <strain evidence="11">NC_groundwater_1482_Ag_S-0.65um_47_24</strain>
    </source>
</reference>
<dbReference type="GO" id="GO:0046040">
    <property type="term" value="P:IMP metabolic process"/>
    <property type="evidence" value="ECO:0007669"/>
    <property type="project" value="TreeGrafter"/>
</dbReference>
<evidence type="ECO:0000256" key="5">
    <source>
        <dbReference type="ARBA" id="ARBA00022755"/>
    </source>
</evidence>
<feature type="active site" description="Proton acceptor" evidence="8">
    <location>
        <position position="13"/>
    </location>
</feature>
<feature type="binding site" evidence="8">
    <location>
        <position position="143"/>
    </location>
    <ligand>
        <name>IMP</name>
        <dbReference type="ChEBI" id="CHEBI:58053"/>
        <note>ligand shared between dimeric partners</note>
    </ligand>
</feature>
<protein>
    <recommendedName>
        <fullName evidence="8 10">Adenylosuccinate synthetase</fullName>
        <shortName evidence="8">AMPSase</shortName>
        <shortName evidence="8">AdSS</shortName>
        <ecNumber evidence="8 10">6.3.4.4</ecNumber>
    </recommendedName>
    <alternativeName>
        <fullName evidence="8">IMP--aspartate ligase</fullName>
    </alternativeName>
</protein>
<dbReference type="GO" id="GO:0044208">
    <property type="term" value="P:'de novo' AMP biosynthetic process"/>
    <property type="evidence" value="ECO:0007669"/>
    <property type="project" value="UniProtKB-UniRule"/>
</dbReference>
<feature type="binding site" description="in other chain" evidence="8">
    <location>
        <position position="129"/>
    </location>
    <ligand>
        <name>IMP</name>
        <dbReference type="ChEBI" id="CHEBI:58053"/>
        <note>ligand shared between dimeric partners</note>
    </ligand>
</feature>
<feature type="binding site" evidence="8">
    <location>
        <begin position="413"/>
        <end position="415"/>
    </location>
    <ligand>
        <name>GTP</name>
        <dbReference type="ChEBI" id="CHEBI:37565"/>
    </ligand>
</feature>
<comment type="subunit">
    <text evidence="1 8">Homodimer.</text>
</comment>
<keyword evidence="7 8" id="KW-0342">GTP-binding</keyword>
<evidence type="ECO:0000256" key="4">
    <source>
        <dbReference type="ARBA" id="ARBA00022741"/>
    </source>
</evidence>
<dbReference type="InterPro" id="IPR042110">
    <property type="entry name" value="Adenylosuccinate_synth_dom2"/>
</dbReference>
<dbReference type="SMART" id="SM00788">
    <property type="entry name" value="Adenylsucc_synt"/>
    <property type="match status" value="1"/>
</dbReference>
<evidence type="ECO:0000256" key="1">
    <source>
        <dbReference type="ARBA" id="ARBA00011738"/>
    </source>
</evidence>
<dbReference type="InterPro" id="IPR042111">
    <property type="entry name" value="Adenylosuccinate_synth_dom3"/>
</dbReference>
<feature type="binding site" description="in other chain" evidence="8">
    <location>
        <position position="303"/>
    </location>
    <ligand>
        <name>IMP</name>
        <dbReference type="ChEBI" id="CHEBI:58053"/>
        <note>ligand shared between dimeric partners</note>
    </ligand>
</feature>
<keyword evidence="4 8" id="KW-0547">Nucleotide-binding</keyword>
<dbReference type="SUPFAM" id="SSF52540">
    <property type="entry name" value="P-loop containing nucleoside triphosphate hydrolases"/>
    <property type="match status" value="1"/>
</dbReference>
<dbReference type="HAMAP" id="MF_00011">
    <property type="entry name" value="Adenylosucc_synth"/>
    <property type="match status" value="1"/>
</dbReference>
<comment type="subcellular location">
    <subcellularLocation>
        <location evidence="8">Cytoplasm</location>
    </subcellularLocation>
</comment>
<keyword evidence="8" id="KW-0963">Cytoplasm</keyword>
<dbReference type="GO" id="GO:0005737">
    <property type="term" value="C:cytoplasm"/>
    <property type="evidence" value="ECO:0007669"/>
    <property type="project" value="UniProtKB-SubCell"/>
</dbReference>
<feature type="binding site" evidence="8">
    <location>
        <begin position="12"/>
        <end position="18"/>
    </location>
    <ligand>
        <name>GTP</name>
        <dbReference type="ChEBI" id="CHEBI:37565"/>
    </ligand>
</feature>
<dbReference type="InterPro" id="IPR001114">
    <property type="entry name" value="Adenylosuccinate_synthetase"/>
</dbReference>
<feature type="binding site" description="in other chain" evidence="8">
    <location>
        <begin position="13"/>
        <end position="16"/>
    </location>
    <ligand>
        <name>IMP</name>
        <dbReference type="ChEBI" id="CHEBI:58053"/>
        <note>ligand shared between dimeric partners</note>
    </ligand>
</feature>
<dbReference type="InterPro" id="IPR027417">
    <property type="entry name" value="P-loop_NTPase"/>
</dbReference>
<evidence type="ECO:0000313" key="11">
    <source>
        <dbReference type="EMBL" id="MBI4595873.1"/>
    </source>
</evidence>
<accession>A0A933LQ71</accession>
<name>A0A933LQ71_UNCTE</name>
<dbReference type="Pfam" id="PF00709">
    <property type="entry name" value="Adenylsucc_synt"/>
    <property type="match status" value="1"/>
</dbReference>
<feature type="binding site" evidence="8">
    <location>
        <position position="305"/>
    </location>
    <ligand>
        <name>GTP</name>
        <dbReference type="ChEBI" id="CHEBI:37565"/>
    </ligand>
</feature>
<evidence type="ECO:0000256" key="2">
    <source>
        <dbReference type="ARBA" id="ARBA00022598"/>
    </source>
</evidence>
<dbReference type="PANTHER" id="PTHR11846">
    <property type="entry name" value="ADENYLOSUCCINATE SYNTHETASE"/>
    <property type="match status" value="1"/>
</dbReference>
<evidence type="ECO:0000256" key="7">
    <source>
        <dbReference type="ARBA" id="ARBA00023134"/>
    </source>
</evidence>
<feature type="binding site" evidence="8">
    <location>
        <begin position="40"/>
        <end position="42"/>
    </location>
    <ligand>
        <name>GTP</name>
        <dbReference type="ChEBI" id="CHEBI:37565"/>
    </ligand>
</feature>
<comment type="catalytic activity">
    <reaction evidence="8 10">
        <text>IMP + L-aspartate + GTP = N(6)-(1,2-dicarboxyethyl)-AMP + GDP + phosphate + 2 H(+)</text>
        <dbReference type="Rhea" id="RHEA:15753"/>
        <dbReference type="ChEBI" id="CHEBI:15378"/>
        <dbReference type="ChEBI" id="CHEBI:29991"/>
        <dbReference type="ChEBI" id="CHEBI:37565"/>
        <dbReference type="ChEBI" id="CHEBI:43474"/>
        <dbReference type="ChEBI" id="CHEBI:57567"/>
        <dbReference type="ChEBI" id="CHEBI:58053"/>
        <dbReference type="ChEBI" id="CHEBI:58189"/>
        <dbReference type="EC" id="6.3.4.4"/>
    </reaction>
</comment>
<dbReference type="InterPro" id="IPR033128">
    <property type="entry name" value="Adenylosuccin_syn_Lys_AS"/>
</dbReference>
<organism evidence="11 12">
    <name type="scientific">Tectimicrobiota bacterium</name>
    <dbReference type="NCBI Taxonomy" id="2528274"/>
    <lineage>
        <taxon>Bacteria</taxon>
        <taxon>Pseudomonadati</taxon>
        <taxon>Nitrospinota/Tectimicrobiota group</taxon>
        <taxon>Candidatus Tectimicrobiota</taxon>
    </lineage>
</organism>
<evidence type="ECO:0000256" key="9">
    <source>
        <dbReference type="PROSITE-ProRule" id="PRU10134"/>
    </source>
</evidence>
<evidence type="ECO:0000313" key="12">
    <source>
        <dbReference type="Proteomes" id="UP000772181"/>
    </source>
</evidence>
<dbReference type="GO" id="GO:0004019">
    <property type="term" value="F:adenylosuccinate synthase activity"/>
    <property type="evidence" value="ECO:0007669"/>
    <property type="project" value="UniProtKB-UniRule"/>
</dbReference>
<keyword evidence="5 8" id="KW-0658">Purine biosynthesis</keyword>
<dbReference type="FunFam" id="3.90.170.10:FF:000001">
    <property type="entry name" value="Adenylosuccinate synthetase"/>
    <property type="match status" value="1"/>
</dbReference>
<feature type="binding site" description="in other chain" evidence="8">
    <location>
        <position position="239"/>
    </location>
    <ligand>
        <name>IMP</name>
        <dbReference type="ChEBI" id="CHEBI:58053"/>
        <note>ligand shared between dimeric partners</note>
    </ligand>
</feature>
<dbReference type="PROSITE" id="PS00513">
    <property type="entry name" value="ADENYLOSUCCIN_SYN_2"/>
    <property type="match status" value="1"/>
</dbReference>
<dbReference type="Proteomes" id="UP000772181">
    <property type="component" value="Unassembled WGS sequence"/>
</dbReference>
<keyword evidence="6 8" id="KW-0460">Magnesium</keyword>
<dbReference type="Gene3D" id="3.90.170.10">
    <property type="entry name" value="Adenylosuccinate Synthetase, subunit A, domain 3"/>
    <property type="match status" value="1"/>
</dbReference>
<evidence type="ECO:0000256" key="6">
    <source>
        <dbReference type="ARBA" id="ARBA00022842"/>
    </source>
</evidence>
<dbReference type="PANTHER" id="PTHR11846:SF0">
    <property type="entry name" value="ADENYLOSUCCINATE SYNTHETASE"/>
    <property type="match status" value="1"/>
</dbReference>
<dbReference type="InterPro" id="IPR018220">
    <property type="entry name" value="Adenylosuccin_syn_GTP-bd"/>
</dbReference>
<dbReference type="FunFam" id="1.10.300.10:FF:000001">
    <property type="entry name" value="Adenylosuccinate synthetase"/>
    <property type="match status" value="1"/>
</dbReference>
<feature type="binding site" evidence="8">
    <location>
        <begin position="331"/>
        <end position="333"/>
    </location>
    <ligand>
        <name>GTP</name>
        <dbReference type="ChEBI" id="CHEBI:37565"/>
    </ligand>
</feature>
<keyword evidence="3 8" id="KW-0479">Metal-binding</keyword>
<proteinExistence type="inferred from homology"/>
<dbReference type="Gene3D" id="1.10.300.10">
    <property type="entry name" value="Adenylosuccinate Synthetase, subunit A, domain 2"/>
    <property type="match status" value="1"/>
</dbReference>
<comment type="similarity">
    <text evidence="8 10">Belongs to the adenylosuccinate synthetase family.</text>
</comment>
<sequence>MATIVVVGAQWGDEGKGKIVDFLTEKADVIARYQGGSNAGHTVIVGDEKFVLHLIPSGIIHDGKKCLIGAGVVLEPETLFQEIGDLESRGIKVAGNLYISSKAHLVMPYHLKIDLVSEKYKGNGKIGTTGRGIGPAYADKMARIGFRVCELLEDELFRERLQLNLREKNVLLKYLYHEDELVYEDILTQYRLYAQKLYPFVADTTKIIRNTIELGQNLLVEGAQGAMLDIDQGTYPYVTSSTTSVGGACSGLGLPPNKIDEVLGIYKAYATRVGGGPFPTELKDQIGELLRKRGLEFGATTGRPRRCGWFDAVAAKYSAWINGLSSMAITKLDVLDVCSTIGVCTGYQYKNEILEAFPDDSTVLENCRPVYKEIDGWNKSTSGITSYAKLPDKAKIYLNILSELLEIDISLISTGPQRHQTVVAKGIF</sequence>
<comment type="pathway">
    <text evidence="8 10">Purine metabolism; AMP biosynthesis via de novo pathway; AMP from IMP: step 1/2.</text>
</comment>
<gene>
    <name evidence="8" type="primary">purA</name>
    <name evidence="11" type="ORF">HY730_05775</name>
</gene>
<dbReference type="PROSITE" id="PS01266">
    <property type="entry name" value="ADENYLOSUCCIN_SYN_1"/>
    <property type="match status" value="1"/>
</dbReference>
<comment type="function">
    <text evidence="8">Plays an important role in the de novo pathway of purine nucleotide biosynthesis. Catalyzes the first committed step in the biosynthesis of AMP from IMP.</text>
</comment>
<dbReference type="NCBIfam" id="NF002223">
    <property type="entry name" value="PRK01117.1"/>
    <property type="match status" value="1"/>
</dbReference>
<dbReference type="Gene3D" id="3.40.440.10">
    <property type="entry name" value="Adenylosuccinate Synthetase, subunit A, domain 1"/>
    <property type="match status" value="1"/>
</dbReference>
<feature type="binding site" description="in other chain" evidence="8">
    <location>
        <begin position="38"/>
        <end position="41"/>
    </location>
    <ligand>
        <name>IMP</name>
        <dbReference type="ChEBI" id="CHEBI:58053"/>
        <note>ligand shared between dimeric partners</note>
    </ligand>
</feature>
<comment type="caution">
    <text evidence="11">The sequence shown here is derived from an EMBL/GenBank/DDBJ whole genome shotgun (WGS) entry which is preliminary data.</text>
</comment>
<feature type="binding site" evidence="8">
    <location>
        <begin position="299"/>
        <end position="305"/>
    </location>
    <ligand>
        <name>substrate</name>
    </ligand>
</feature>
<dbReference type="InterPro" id="IPR042109">
    <property type="entry name" value="Adenylosuccinate_synth_dom1"/>
</dbReference>
<feature type="active site" description="Proton donor" evidence="8">
    <location>
        <position position="41"/>
    </location>
</feature>
<keyword evidence="2 8" id="KW-0436">Ligase</keyword>
<evidence type="ECO:0000256" key="8">
    <source>
        <dbReference type="HAMAP-Rule" id="MF_00011"/>
    </source>
</evidence>
<dbReference type="GO" id="GO:0005525">
    <property type="term" value="F:GTP binding"/>
    <property type="evidence" value="ECO:0007669"/>
    <property type="project" value="UniProtKB-UniRule"/>
</dbReference>
<evidence type="ECO:0000256" key="10">
    <source>
        <dbReference type="RuleBase" id="RU000520"/>
    </source>
</evidence>
<dbReference type="EMBL" id="JACQWF010000262">
    <property type="protein sequence ID" value="MBI4595873.1"/>
    <property type="molecule type" value="Genomic_DNA"/>
</dbReference>
<feature type="binding site" evidence="8">
    <location>
        <position position="13"/>
    </location>
    <ligand>
        <name>Mg(2+)</name>
        <dbReference type="ChEBI" id="CHEBI:18420"/>
    </ligand>
</feature>
<dbReference type="EC" id="6.3.4.4" evidence="8 10"/>
<feature type="binding site" evidence="8">
    <location>
        <position position="40"/>
    </location>
    <ligand>
        <name>Mg(2+)</name>
        <dbReference type="ChEBI" id="CHEBI:18420"/>
    </ligand>
</feature>